<comment type="caution">
    <text evidence="2">The sequence shown here is derived from an EMBL/GenBank/DDBJ whole genome shotgun (WGS) entry which is preliminary data.</text>
</comment>
<sequence>MTSWIGTNLTPRGSIPGSGPPASSTPSAGASSKRELELVLAVKGDVDESLRAQGGLAAAGVFWFEDEIGPKLEVEQAASPALHTPVQVHIPAVVDLDLVAVIVPRPPSSIHGIQIHDSL</sequence>
<evidence type="ECO:0000313" key="3">
    <source>
        <dbReference type="Proteomes" id="UP000325081"/>
    </source>
</evidence>
<dbReference type="Proteomes" id="UP000325081">
    <property type="component" value="Unassembled WGS sequence"/>
</dbReference>
<evidence type="ECO:0000313" key="2">
    <source>
        <dbReference type="EMBL" id="GER46473.1"/>
    </source>
</evidence>
<gene>
    <name evidence="2" type="ORF">STAS_23509</name>
</gene>
<protein>
    <submittedName>
        <fullName evidence="2">Electron transfer flavoprotein subunit beta</fullName>
    </submittedName>
</protein>
<reference evidence="3" key="1">
    <citation type="journal article" date="2019" name="Curr. Biol.">
        <title>Genome Sequence of Striga asiatica Provides Insight into the Evolution of Plant Parasitism.</title>
        <authorList>
            <person name="Yoshida S."/>
            <person name="Kim S."/>
            <person name="Wafula E.K."/>
            <person name="Tanskanen J."/>
            <person name="Kim Y.M."/>
            <person name="Honaas L."/>
            <person name="Yang Z."/>
            <person name="Spallek T."/>
            <person name="Conn C.E."/>
            <person name="Ichihashi Y."/>
            <person name="Cheong K."/>
            <person name="Cui S."/>
            <person name="Der J.P."/>
            <person name="Gundlach H."/>
            <person name="Jiao Y."/>
            <person name="Hori C."/>
            <person name="Ishida J.K."/>
            <person name="Kasahara H."/>
            <person name="Kiba T."/>
            <person name="Kim M.S."/>
            <person name="Koo N."/>
            <person name="Laohavisit A."/>
            <person name="Lee Y.H."/>
            <person name="Lumba S."/>
            <person name="McCourt P."/>
            <person name="Mortimer J.C."/>
            <person name="Mutuku J.M."/>
            <person name="Nomura T."/>
            <person name="Sasaki-Sekimoto Y."/>
            <person name="Seto Y."/>
            <person name="Wang Y."/>
            <person name="Wakatake T."/>
            <person name="Sakakibara H."/>
            <person name="Demura T."/>
            <person name="Yamaguchi S."/>
            <person name="Yoneyama K."/>
            <person name="Manabe R.I."/>
            <person name="Nelson D.C."/>
            <person name="Schulman A.H."/>
            <person name="Timko M.P."/>
            <person name="dePamphilis C.W."/>
            <person name="Choi D."/>
            <person name="Shirasu K."/>
        </authorList>
    </citation>
    <scope>NUCLEOTIDE SEQUENCE [LARGE SCALE GENOMIC DNA]</scope>
    <source>
        <strain evidence="3">cv. UVA1</strain>
    </source>
</reference>
<feature type="region of interest" description="Disordered" evidence="1">
    <location>
        <begin position="1"/>
        <end position="31"/>
    </location>
</feature>
<feature type="compositionally biased region" description="Low complexity" evidence="1">
    <location>
        <begin position="13"/>
        <end position="31"/>
    </location>
</feature>
<organism evidence="2 3">
    <name type="scientific">Striga asiatica</name>
    <name type="common">Asiatic witchweed</name>
    <name type="synonym">Buchnera asiatica</name>
    <dbReference type="NCBI Taxonomy" id="4170"/>
    <lineage>
        <taxon>Eukaryota</taxon>
        <taxon>Viridiplantae</taxon>
        <taxon>Streptophyta</taxon>
        <taxon>Embryophyta</taxon>
        <taxon>Tracheophyta</taxon>
        <taxon>Spermatophyta</taxon>
        <taxon>Magnoliopsida</taxon>
        <taxon>eudicotyledons</taxon>
        <taxon>Gunneridae</taxon>
        <taxon>Pentapetalae</taxon>
        <taxon>asterids</taxon>
        <taxon>lamiids</taxon>
        <taxon>Lamiales</taxon>
        <taxon>Orobanchaceae</taxon>
        <taxon>Buchnereae</taxon>
        <taxon>Striga</taxon>
    </lineage>
</organism>
<proteinExistence type="predicted"/>
<keyword evidence="3" id="KW-1185">Reference proteome</keyword>
<accession>A0A5A7QM69</accession>
<dbReference type="EMBL" id="BKCP01007515">
    <property type="protein sequence ID" value="GER46473.1"/>
    <property type="molecule type" value="Genomic_DNA"/>
</dbReference>
<evidence type="ECO:0000256" key="1">
    <source>
        <dbReference type="SAM" id="MobiDB-lite"/>
    </source>
</evidence>
<feature type="compositionally biased region" description="Polar residues" evidence="1">
    <location>
        <begin position="1"/>
        <end position="11"/>
    </location>
</feature>
<dbReference type="AlphaFoldDB" id="A0A5A7QM69"/>
<name>A0A5A7QM69_STRAF</name>